<dbReference type="GO" id="GO:0016762">
    <property type="term" value="F:xyloglucan:xyloglucosyl transferase activity"/>
    <property type="evidence" value="ECO:0007669"/>
    <property type="project" value="UniProtKB-EC"/>
</dbReference>
<dbReference type="CDD" id="cd02851">
    <property type="entry name" value="E_set_GO_C"/>
    <property type="match status" value="1"/>
</dbReference>
<dbReference type="GO" id="GO:0042546">
    <property type="term" value="P:cell wall biogenesis"/>
    <property type="evidence" value="ECO:0007669"/>
    <property type="project" value="InterPro"/>
</dbReference>
<dbReference type="SUPFAM" id="SSF81296">
    <property type="entry name" value="E set domains"/>
    <property type="match status" value="1"/>
</dbReference>
<dbReference type="InterPro" id="IPR037293">
    <property type="entry name" value="Gal_Oxidase_central_sf"/>
</dbReference>
<evidence type="ECO:0000256" key="6">
    <source>
        <dbReference type="ARBA" id="ARBA00022525"/>
    </source>
</evidence>
<keyword evidence="12" id="KW-0464">Manganese</keyword>
<dbReference type="EMBL" id="CAXHTB010000016">
    <property type="protein sequence ID" value="CAL0322170.1"/>
    <property type="molecule type" value="Genomic_DNA"/>
</dbReference>
<dbReference type="InterPro" id="IPR009880">
    <property type="entry name" value="Glyoxal_oxidase_N"/>
</dbReference>
<protein>
    <recommendedName>
        <fullName evidence="3">xyloglucan:xyloglucosyl transferase</fullName>
        <ecNumber evidence="3">2.4.1.207</ecNumber>
    </recommendedName>
</protein>
<proteinExistence type="predicted"/>
<evidence type="ECO:0000256" key="13">
    <source>
        <dbReference type="ARBA" id="ARBA00023295"/>
    </source>
</evidence>
<evidence type="ECO:0000256" key="2">
    <source>
        <dbReference type="ARBA" id="ARBA00004271"/>
    </source>
</evidence>
<dbReference type="SUPFAM" id="SSF49899">
    <property type="entry name" value="Concanavalin A-like lectins/glucanases"/>
    <property type="match status" value="1"/>
</dbReference>
<dbReference type="PROSITE" id="PS01034">
    <property type="entry name" value="GH16_1"/>
    <property type="match status" value="1"/>
</dbReference>
<dbReference type="CDD" id="cd02176">
    <property type="entry name" value="GH16_XET"/>
    <property type="match status" value="1"/>
</dbReference>
<dbReference type="InterPro" id="IPR014756">
    <property type="entry name" value="Ig_E-set"/>
</dbReference>
<dbReference type="Pfam" id="PF09118">
    <property type="entry name" value="GO-like_E_set"/>
    <property type="match status" value="1"/>
</dbReference>
<comment type="function">
    <text evidence="15">Catalyzes xyloglucan endohydrolysis (XEH) and/or endotransglycosylation (XET). Cleaves and religates xyloglucan polymers, an essential constituent of the primary cell wall, and thereby participates in cell wall construction of growing tissues.</text>
</comment>
<dbReference type="InterPro" id="IPR016455">
    <property type="entry name" value="XTH"/>
</dbReference>
<evidence type="ECO:0000256" key="1">
    <source>
        <dbReference type="ARBA" id="ARBA00004191"/>
    </source>
</evidence>
<dbReference type="InterPro" id="IPR000757">
    <property type="entry name" value="Beta-glucanase-like"/>
</dbReference>
<keyword evidence="16" id="KW-0472">Membrane</keyword>
<gene>
    <name evidence="18" type="ORF">LLUT_LOCUS23230</name>
</gene>
<dbReference type="InterPro" id="IPR013783">
    <property type="entry name" value="Ig-like_fold"/>
</dbReference>
<feature type="transmembrane region" description="Helical" evidence="16">
    <location>
        <begin position="12"/>
        <end position="32"/>
    </location>
</feature>
<feature type="domain" description="GH16" evidence="17">
    <location>
        <begin position="457"/>
        <end position="788"/>
    </location>
</feature>
<dbReference type="GO" id="GO:0004553">
    <property type="term" value="F:hydrolase activity, hydrolyzing O-glycosyl compounds"/>
    <property type="evidence" value="ECO:0007669"/>
    <property type="project" value="InterPro"/>
</dbReference>
<keyword evidence="6" id="KW-0964">Secreted</keyword>
<dbReference type="Proteomes" id="UP001497480">
    <property type="component" value="Unassembled WGS sequence"/>
</dbReference>
<evidence type="ECO:0000256" key="5">
    <source>
        <dbReference type="ARBA" id="ARBA00022523"/>
    </source>
</evidence>
<dbReference type="InterPro" id="IPR015202">
    <property type="entry name" value="GO-like_E_set"/>
</dbReference>
<dbReference type="GO" id="GO:0010411">
    <property type="term" value="P:xyloglucan metabolic process"/>
    <property type="evidence" value="ECO:0007669"/>
    <property type="project" value="InterPro"/>
</dbReference>
<keyword evidence="4" id="KW-0134">Cell wall</keyword>
<evidence type="ECO:0000256" key="11">
    <source>
        <dbReference type="ARBA" id="ARBA00023180"/>
    </source>
</evidence>
<dbReference type="InterPro" id="IPR008263">
    <property type="entry name" value="GH16_AS"/>
</dbReference>
<dbReference type="FunFam" id="2.60.120.200:FF:000025">
    <property type="entry name" value="Xyloglucan endotransglucosylase/hydrolase"/>
    <property type="match status" value="1"/>
</dbReference>
<keyword evidence="10" id="KW-1015">Disulfide bond</keyword>
<comment type="caution">
    <text evidence="18">The sequence shown here is derived from an EMBL/GenBank/DDBJ whole genome shotgun (WGS) entry which is preliminary data.</text>
</comment>
<comment type="subcellular location">
    <subcellularLocation>
        <location evidence="1">Secreted</location>
        <location evidence="1">Cell wall</location>
    </subcellularLocation>
    <subcellularLocation>
        <location evidence="2">Secreted</location>
        <location evidence="2">Extracellular space</location>
        <location evidence="2">Apoplast</location>
    </subcellularLocation>
</comment>
<dbReference type="EC" id="2.4.1.207" evidence="3"/>
<keyword evidence="8" id="KW-0732">Signal</keyword>
<keyword evidence="11" id="KW-0325">Glycoprotein</keyword>
<sequence length="864" mass="98493">MGFAGINQTWLWRGIITFPWIVAWVLVMIFWLRLDTQHHHHHEEEATKKPDFETNFIGSWELINNDSGVSAMHVNLMPTNKMIVYDATVYRKSRLMYPNGVPCVPFHFNNTNLILEDCFAHAIEYDIETNQVRPLKVTVDPWCSSGGLAPDGTLVSTGGWNDGNKTTRYIRDSCSDCDWREHNNVFQEPRWYATQHILANGDFIVLGGRGAFSYEFVPKEGQISEKAYYLPLLYETTDFFAENNLYPFVYLIPDGNIFVFSNYRSILLNPTTNKVVKTFPTLLGGSRNYPASGMAALLPIRFDYNNFSSNAIKVEVIVCGGNSPDAFVKALNKEGFLPALQDCARMIITDPNPLWDIEMMPSRRILGDALNLPNGQILFINGAQNGTGAWWNAEEPNFTPVLYSPDKPKGQRFKVLNPNTIARMYHSSSAVLPSGKVWVGGSNPHDTYKDVDKYPTETRVQAFYPPYLDPNLDKFRPLIIQNSSENKLRYKDKFETHFSIQEGDKLSDDDIKVTMYFPPFTTHGFSMNQRLLVLKSEDIVEVEKGVSYKISSTAPPFPEVAPPGHYLLFVVHRGVPSKGMRARPYIWWKEVASGIVLVDAAFSNSMYLTWGLQHASIQGEDLQLVLDQTSGSAAQTKRPFLFGSIESRIKLVPNNSAGTVTAYYLSSTGDRHDEIDFEFLGNISGQPYIAHTNIYTQGNGSREQQFYLWFDPTADFHNYTIHWNPTEIVWFIDSIPIRVFRNYESEGIAYPNQQGMRVYTSLWNADNWATRGGLVKINWTESPFTARFNHFRPRACTFRGPVSINQCASNISANWWTSPIYKQLGNTQLGQLNWVRSNHLIYDYCKDINRFNGQLPPECYKAQF</sequence>
<evidence type="ECO:0000256" key="10">
    <source>
        <dbReference type="ARBA" id="ARBA00023157"/>
    </source>
</evidence>
<dbReference type="Pfam" id="PF06955">
    <property type="entry name" value="XET_C"/>
    <property type="match status" value="1"/>
</dbReference>
<keyword evidence="19" id="KW-1185">Reference proteome</keyword>
<dbReference type="Gene3D" id="2.60.120.200">
    <property type="match status" value="1"/>
</dbReference>
<evidence type="ECO:0000256" key="3">
    <source>
        <dbReference type="ARBA" id="ARBA00012152"/>
    </source>
</evidence>
<dbReference type="Pfam" id="PF07250">
    <property type="entry name" value="Glyoxal_oxid_N"/>
    <property type="match status" value="1"/>
</dbReference>
<keyword evidence="7" id="KW-0808">Transferase</keyword>
<dbReference type="Gene3D" id="2.130.10.80">
    <property type="entry name" value="Galactose oxidase/kelch, beta-propeller"/>
    <property type="match status" value="1"/>
</dbReference>
<evidence type="ECO:0000256" key="15">
    <source>
        <dbReference type="ARBA" id="ARBA00058567"/>
    </source>
</evidence>
<keyword evidence="16" id="KW-0812">Transmembrane</keyword>
<dbReference type="PROSITE" id="PS51762">
    <property type="entry name" value="GH16_2"/>
    <property type="match status" value="1"/>
</dbReference>
<dbReference type="InterPro" id="IPR011043">
    <property type="entry name" value="Gal_Oxase/kelch_b-propeller"/>
</dbReference>
<keyword evidence="13" id="KW-0326">Glycosidase</keyword>
<evidence type="ECO:0000256" key="7">
    <source>
        <dbReference type="ARBA" id="ARBA00022679"/>
    </source>
</evidence>
<dbReference type="AlphaFoldDB" id="A0AAV1XLY5"/>
<dbReference type="InterPro" id="IPR013320">
    <property type="entry name" value="ConA-like_dom_sf"/>
</dbReference>
<evidence type="ECO:0000256" key="9">
    <source>
        <dbReference type="ARBA" id="ARBA00022801"/>
    </source>
</evidence>
<dbReference type="Pfam" id="PF00722">
    <property type="entry name" value="Glyco_hydro_16"/>
    <property type="match status" value="1"/>
</dbReference>
<evidence type="ECO:0000256" key="8">
    <source>
        <dbReference type="ARBA" id="ARBA00022729"/>
    </source>
</evidence>
<reference evidence="18 19" key="1">
    <citation type="submission" date="2024-03" db="EMBL/GenBank/DDBJ databases">
        <authorList>
            <person name="Martinez-Hernandez J."/>
        </authorList>
    </citation>
    <scope>NUCLEOTIDE SEQUENCE [LARGE SCALE GENOMIC DNA]</scope>
</reference>
<dbReference type="GO" id="GO:0048046">
    <property type="term" value="C:apoplast"/>
    <property type="evidence" value="ECO:0007669"/>
    <property type="project" value="UniProtKB-SubCell"/>
</dbReference>
<dbReference type="SUPFAM" id="SSF50965">
    <property type="entry name" value="Galactose oxidase, central domain"/>
    <property type="match status" value="1"/>
</dbReference>
<keyword evidence="5" id="KW-0052">Apoplast</keyword>
<dbReference type="PANTHER" id="PTHR32208:SF93">
    <property type="entry name" value="ALDEHYDE OXIDASE GLOX1"/>
    <property type="match status" value="1"/>
</dbReference>
<accession>A0AAV1XLY5</accession>
<evidence type="ECO:0000256" key="14">
    <source>
        <dbReference type="ARBA" id="ARBA00034022"/>
    </source>
</evidence>
<dbReference type="PANTHER" id="PTHR32208">
    <property type="entry name" value="SECRETED PROTEIN-RELATED"/>
    <property type="match status" value="1"/>
</dbReference>
<name>A0AAV1XLY5_LUPLU</name>
<keyword evidence="16" id="KW-1133">Transmembrane helix</keyword>
<organism evidence="18 19">
    <name type="scientific">Lupinus luteus</name>
    <name type="common">European yellow lupine</name>
    <dbReference type="NCBI Taxonomy" id="3873"/>
    <lineage>
        <taxon>Eukaryota</taxon>
        <taxon>Viridiplantae</taxon>
        <taxon>Streptophyta</taxon>
        <taxon>Embryophyta</taxon>
        <taxon>Tracheophyta</taxon>
        <taxon>Spermatophyta</taxon>
        <taxon>Magnoliopsida</taxon>
        <taxon>eudicotyledons</taxon>
        <taxon>Gunneridae</taxon>
        <taxon>Pentapetalae</taxon>
        <taxon>rosids</taxon>
        <taxon>fabids</taxon>
        <taxon>Fabales</taxon>
        <taxon>Fabaceae</taxon>
        <taxon>Papilionoideae</taxon>
        <taxon>50 kb inversion clade</taxon>
        <taxon>genistoids sensu lato</taxon>
        <taxon>core genistoids</taxon>
        <taxon>Genisteae</taxon>
        <taxon>Lupinus</taxon>
    </lineage>
</organism>
<dbReference type="InterPro" id="IPR010713">
    <property type="entry name" value="XET_C"/>
</dbReference>
<evidence type="ECO:0000259" key="17">
    <source>
        <dbReference type="PROSITE" id="PS51762"/>
    </source>
</evidence>
<evidence type="ECO:0000313" key="19">
    <source>
        <dbReference type="Proteomes" id="UP001497480"/>
    </source>
</evidence>
<dbReference type="Gene3D" id="2.60.40.10">
    <property type="entry name" value="Immunoglobulins"/>
    <property type="match status" value="1"/>
</dbReference>
<evidence type="ECO:0000256" key="16">
    <source>
        <dbReference type="SAM" id="Phobius"/>
    </source>
</evidence>
<evidence type="ECO:0000256" key="12">
    <source>
        <dbReference type="ARBA" id="ARBA00023211"/>
    </source>
</evidence>
<keyword evidence="9" id="KW-0378">Hydrolase</keyword>
<evidence type="ECO:0000256" key="4">
    <source>
        <dbReference type="ARBA" id="ARBA00022512"/>
    </source>
</evidence>
<evidence type="ECO:0000313" key="18">
    <source>
        <dbReference type="EMBL" id="CAL0322170.1"/>
    </source>
</evidence>
<comment type="catalytic activity">
    <reaction evidence="14">
        <text>breaks a beta-(1-&gt;4) bond in the backbone of a xyloglucan and transfers the xyloglucanyl segment on to O-4 of the non-reducing terminal glucose residue of an acceptor, which can be a xyloglucan or an oligosaccharide of xyloglucan.</text>
        <dbReference type="EC" id="2.4.1.207"/>
    </reaction>
</comment>